<organism evidence="2 3">
    <name type="scientific">Mangrovihabitans endophyticus</name>
    <dbReference type="NCBI Taxonomy" id="1751298"/>
    <lineage>
        <taxon>Bacteria</taxon>
        <taxon>Bacillati</taxon>
        <taxon>Actinomycetota</taxon>
        <taxon>Actinomycetes</taxon>
        <taxon>Micromonosporales</taxon>
        <taxon>Micromonosporaceae</taxon>
        <taxon>Mangrovihabitans</taxon>
    </lineage>
</organism>
<reference evidence="2" key="2">
    <citation type="submission" date="2020-09" db="EMBL/GenBank/DDBJ databases">
        <authorList>
            <person name="Sun Q."/>
            <person name="Zhou Y."/>
        </authorList>
    </citation>
    <scope>NUCLEOTIDE SEQUENCE</scope>
    <source>
        <strain evidence="2">CGMCC 4.7299</strain>
    </source>
</reference>
<dbReference type="Proteomes" id="UP000656042">
    <property type="component" value="Unassembled WGS sequence"/>
</dbReference>
<evidence type="ECO:0008006" key="4">
    <source>
        <dbReference type="Google" id="ProtNLM"/>
    </source>
</evidence>
<dbReference type="GO" id="GO:0003677">
    <property type="term" value="F:DNA binding"/>
    <property type="evidence" value="ECO:0007669"/>
    <property type="project" value="InterPro"/>
</dbReference>
<dbReference type="Pfam" id="PF02575">
    <property type="entry name" value="YbaB_DNA_bd"/>
    <property type="match status" value="1"/>
</dbReference>
<proteinExistence type="predicted"/>
<name>A0A8J3FP17_9ACTN</name>
<evidence type="ECO:0000313" key="2">
    <source>
        <dbReference type="EMBL" id="GGK88742.1"/>
    </source>
</evidence>
<comment type="caution">
    <text evidence="2">The sequence shown here is derived from an EMBL/GenBank/DDBJ whole genome shotgun (WGS) entry which is preliminary data.</text>
</comment>
<accession>A0A8J3FP17</accession>
<reference evidence="2" key="1">
    <citation type="journal article" date="2014" name="Int. J. Syst. Evol. Microbiol.">
        <title>Complete genome sequence of Corynebacterium casei LMG S-19264T (=DSM 44701T), isolated from a smear-ripened cheese.</title>
        <authorList>
            <consortium name="US DOE Joint Genome Institute (JGI-PGF)"/>
            <person name="Walter F."/>
            <person name="Albersmeier A."/>
            <person name="Kalinowski J."/>
            <person name="Ruckert C."/>
        </authorList>
    </citation>
    <scope>NUCLEOTIDE SEQUENCE</scope>
    <source>
        <strain evidence="2">CGMCC 4.7299</strain>
    </source>
</reference>
<feature type="compositionally biased region" description="Basic and acidic residues" evidence="1">
    <location>
        <begin position="123"/>
        <end position="136"/>
    </location>
</feature>
<dbReference type="RefSeq" id="WP_189079188.1">
    <property type="nucleotide sequence ID" value="NZ_BMMX01000007.1"/>
</dbReference>
<feature type="region of interest" description="Disordered" evidence="1">
    <location>
        <begin position="116"/>
        <end position="136"/>
    </location>
</feature>
<protein>
    <recommendedName>
        <fullName evidence="4">YbaB/EbfC DNA-binding family protein</fullName>
    </recommendedName>
</protein>
<keyword evidence="3" id="KW-1185">Reference proteome</keyword>
<dbReference type="Gene3D" id="3.30.1310.10">
    <property type="entry name" value="Nucleoid-associated protein YbaB-like domain"/>
    <property type="match status" value="1"/>
</dbReference>
<dbReference type="AlphaFoldDB" id="A0A8J3FP17"/>
<dbReference type="InterPro" id="IPR004401">
    <property type="entry name" value="YbaB/EbfC"/>
</dbReference>
<evidence type="ECO:0000256" key="1">
    <source>
        <dbReference type="SAM" id="MobiDB-lite"/>
    </source>
</evidence>
<evidence type="ECO:0000313" key="3">
    <source>
        <dbReference type="Proteomes" id="UP000656042"/>
    </source>
</evidence>
<dbReference type="InterPro" id="IPR036894">
    <property type="entry name" value="YbaB-like_sf"/>
</dbReference>
<sequence length="136" mass="14690">MRDVDAAEEWLDSWVAGVDAQASRAVELSRRVSLLTGEARSRDGSITVAVGPSGQLRTLDIGDRALQSSGAELSGRVMALIRHAQARLSAQVAEQVRQTVGVDTETGRAVIHSYEARFPAPPEGEHGDHPQDRHTR</sequence>
<dbReference type="EMBL" id="BMMX01000007">
    <property type="protein sequence ID" value="GGK88742.1"/>
    <property type="molecule type" value="Genomic_DNA"/>
</dbReference>
<gene>
    <name evidence="2" type="ORF">GCM10012284_23480</name>
</gene>